<dbReference type="InterPro" id="IPR013813">
    <property type="entry name" value="Endoribo_LPSP/chorism_mut-like"/>
</dbReference>
<keyword evidence="3" id="KW-1185">Reference proteome</keyword>
<dbReference type="Pfam" id="PF14588">
    <property type="entry name" value="YjgF_endoribonc"/>
    <property type="match status" value="1"/>
</dbReference>
<proteinExistence type="predicted"/>
<comment type="caution">
    <text evidence="2">The sequence shown here is derived from an EMBL/GenBank/DDBJ whole genome shotgun (WGS) entry which is preliminary data.</text>
</comment>
<accession>A0ABN1KGG4</accession>
<organism evidence="2 3">
    <name type="scientific">Ideonella azotifigens</name>
    <dbReference type="NCBI Taxonomy" id="513160"/>
    <lineage>
        <taxon>Bacteria</taxon>
        <taxon>Pseudomonadati</taxon>
        <taxon>Pseudomonadota</taxon>
        <taxon>Betaproteobacteria</taxon>
        <taxon>Burkholderiales</taxon>
        <taxon>Sphaerotilaceae</taxon>
        <taxon>Ideonella</taxon>
    </lineage>
</organism>
<evidence type="ECO:0000259" key="1">
    <source>
        <dbReference type="Pfam" id="PF14588"/>
    </source>
</evidence>
<evidence type="ECO:0000313" key="3">
    <source>
        <dbReference type="Proteomes" id="UP001500279"/>
    </source>
</evidence>
<dbReference type="SUPFAM" id="SSF55298">
    <property type="entry name" value="YjgF-like"/>
    <property type="match status" value="1"/>
</dbReference>
<dbReference type="PANTHER" id="PTHR43760:SF1">
    <property type="entry name" value="ENDORIBONUCLEASE L-PSP_CHORISMATE MUTASE-LIKE DOMAIN-CONTAINING PROTEIN"/>
    <property type="match status" value="1"/>
</dbReference>
<sequence>MTIAASPISPADQRFQQVAARLAAELGQGFDGEIKIGGHYVPLLQHGDTVHLSGQIPRLGDTVMVTGRAGDDVSLAQAQQAARISAMRCLVLLQRHLGSLARVATLLRMGVFVQCGAGFTQHSEVADAASDLLHEVLGDAGLHTRTSVGVYQLPKNATVEIELSAAVLP</sequence>
<dbReference type="Proteomes" id="UP001500279">
    <property type="component" value="Unassembled WGS sequence"/>
</dbReference>
<gene>
    <name evidence="2" type="ORF">GCM10009107_54020</name>
</gene>
<dbReference type="EMBL" id="BAAAEW010000042">
    <property type="protein sequence ID" value="GAA0766161.1"/>
    <property type="molecule type" value="Genomic_DNA"/>
</dbReference>
<dbReference type="InterPro" id="IPR035959">
    <property type="entry name" value="RutC-like_sf"/>
</dbReference>
<name>A0ABN1KGG4_9BURK</name>
<feature type="domain" description="Endoribonuclease L-PSP/chorismate mutase-like" evidence="1">
    <location>
        <begin position="38"/>
        <end position="159"/>
    </location>
</feature>
<dbReference type="CDD" id="cd02199">
    <property type="entry name" value="YjgF_YER057c_UK114_like_1"/>
    <property type="match status" value="1"/>
</dbReference>
<dbReference type="RefSeq" id="WP_141288190.1">
    <property type="nucleotide sequence ID" value="NZ_BAAAEW010000042.1"/>
</dbReference>
<reference evidence="2 3" key="1">
    <citation type="journal article" date="2019" name="Int. J. Syst. Evol. Microbiol.">
        <title>The Global Catalogue of Microorganisms (GCM) 10K type strain sequencing project: providing services to taxonomists for standard genome sequencing and annotation.</title>
        <authorList>
            <consortium name="The Broad Institute Genomics Platform"/>
            <consortium name="The Broad Institute Genome Sequencing Center for Infectious Disease"/>
            <person name="Wu L."/>
            <person name="Ma J."/>
        </authorList>
    </citation>
    <scope>NUCLEOTIDE SEQUENCE [LARGE SCALE GENOMIC DNA]</scope>
    <source>
        <strain evidence="2 3">JCM 15503</strain>
    </source>
</reference>
<dbReference type="Gene3D" id="3.30.1330.40">
    <property type="entry name" value="RutC-like"/>
    <property type="match status" value="1"/>
</dbReference>
<dbReference type="PANTHER" id="PTHR43760">
    <property type="entry name" value="ENDORIBONUCLEASE-RELATED"/>
    <property type="match status" value="1"/>
</dbReference>
<protein>
    <submittedName>
        <fullName evidence="2">RidA family protein</fullName>
    </submittedName>
</protein>
<evidence type="ECO:0000313" key="2">
    <source>
        <dbReference type="EMBL" id="GAA0766161.1"/>
    </source>
</evidence>